<proteinExistence type="predicted"/>
<organism evidence="1 2">
    <name type="scientific">Vitis vinifera</name>
    <name type="common">Grape</name>
    <dbReference type="NCBI Taxonomy" id="29760"/>
    <lineage>
        <taxon>Eukaryota</taxon>
        <taxon>Viridiplantae</taxon>
        <taxon>Streptophyta</taxon>
        <taxon>Embryophyta</taxon>
        <taxon>Tracheophyta</taxon>
        <taxon>Spermatophyta</taxon>
        <taxon>Magnoliopsida</taxon>
        <taxon>eudicotyledons</taxon>
        <taxon>Gunneridae</taxon>
        <taxon>Pentapetalae</taxon>
        <taxon>rosids</taxon>
        <taxon>Vitales</taxon>
        <taxon>Vitaceae</taxon>
        <taxon>Viteae</taxon>
        <taxon>Vitis</taxon>
    </lineage>
</organism>
<dbReference type="Proteomes" id="UP000288805">
    <property type="component" value="Unassembled WGS sequence"/>
</dbReference>
<accession>A0A438EUF0</accession>
<gene>
    <name evidence="1" type="ORF">CK203_075465</name>
</gene>
<dbReference type="Gene3D" id="2.130.10.120">
    <property type="entry name" value="Prolyl oligopeptidase, N-terminal domain"/>
    <property type="match status" value="1"/>
</dbReference>
<evidence type="ECO:0000313" key="1">
    <source>
        <dbReference type="EMBL" id="RVW51325.1"/>
    </source>
</evidence>
<dbReference type="EMBL" id="QGNW01001184">
    <property type="protein sequence ID" value="RVW51325.1"/>
    <property type="molecule type" value="Genomic_DNA"/>
</dbReference>
<reference evidence="1 2" key="1">
    <citation type="journal article" date="2018" name="PLoS Genet.">
        <title>Population sequencing reveals clonal diversity and ancestral inbreeding in the grapevine cultivar Chardonnay.</title>
        <authorList>
            <person name="Roach M.J."/>
            <person name="Johnson D.L."/>
            <person name="Bohlmann J."/>
            <person name="van Vuuren H.J."/>
            <person name="Jones S.J."/>
            <person name="Pretorius I.S."/>
            <person name="Schmidt S.A."/>
            <person name="Borneman A.R."/>
        </authorList>
    </citation>
    <scope>NUCLEOTIDE SEQUENCE [LARGE SCALE GENOMIC DNA]</scope>
    <source>
        <strain evidence="2">cv. Chardonnay</strain>
        <tissue evidence="1">Leaf</tissue>
    </source>
</reference>
<protein>
    <submittedName>
        <fullName evidence="1">Uncharacterized protein</fullName>
    </submittedName>
</protein>
<evidence type="ECO:0000313" key="2">
    <source>
        <dbReference type="Proteomes" id="UP000288805"/>
    </source>
</evidence>
<dbReference type="AlphaFoldDB" id="A0A438EUF0"/>
<sequence>MLCTVYVKIQDIQLFSDHLVVYERENGLPKVTFIAFQQLENHLEVFKVVGLSLRTPDSVYDYDMNTGVSVLKKIQTGSKAERPAFALFVCGSEEALNCLIKKLGNVEYVEELASELVVRLWKAIRKLGHIVSSRLSFVVVMAKGMFWSGTAGAGWGLVWSWSPCFTRSFYDWEMEEVEGLLLRLYGQKLILEEDRVQWTETKDGIF</sequence>
<comment type="caution">
    <text evidence="1">The sequence shown here is derived from an EMBL/GenBank/DDBJ whole genome shotgun (WGS) entry which is preliminary data.</text>
</comment>
<name>A0A438EUF0_VITVI</name>